<protein>
    <submittedName>
        <fullName evidence="1">Uncharacterized protein</fullName>
    </submittedName>
</protein>
<dbReference type="Proteomes" id="UP000287651">
    <property type="component" value="Unassembled WGS sequence"/>
</dbReference>
<evidence type="ECO:0000313" key="2">
    <source>
        <dbReference type="Proteomes" id="UP000287651"/>
    </source>
</evidence>
<comment type="caution">
    <text evidence="1">The sequence shown here is derived from an EMBL/GenBank/DDBJ whole genome shotgun (WGS) entry which is preliminary data.</text>
</comment>
<gene>
    <name evidence="1" type="ORF">B296_00016586</name>
</gene>
<proteinExistence type="predicted"/>
<evidence type="ECO:0000313" key="1">
    <source>
        <dbReference type="EMBL" id="RRT69537.1"/>
    </source>
</evidence>
<sequence>MLHNGSRGINLLAQILVLCKCRQFFLCHLLLGKLKIIVNVPEKGARKHPRGDNIQIPDVKTGDERIDVVVVDEEAVGSVDKPGCGAKILHGDDALDRYLSENKRRDVIAEVSEGELEGDSELTSGAMSM</sequence>
<name>A0A426ZZV9_ENSVE</name>
<organism evidence="1 2">
    <name type="scientific">Ensete ventricosum</name>
    <name type="common">Abyssinian banana</name>
    <name type="synonym">Musa ensete</name>
    <dbReference type="NCBI Taxonomy" id="4639"/>
    <lineage>
        <taxon>Eukaryota</taxon>
        <taxon>Viridiplantae</taxon>
        <taxon>Streptophyta</taxon>
        <taxon>Embryophyta</taxon>
        <taxon>Tracheophyta</taxon>
        <taxon>Spermatophyta</taxon>
        <taxon>Magnoliopsida</taxon>
        <taxon>Liliopsida</taxon>
        <taxon>Zingiberales</taxon>
        <taxon>Musaceae</taxon>
        <taxon>Ensete</taxon>
    </lineage>
</organism>
<reference evidence="1 2" key="1">
    <citation type="journal article" date="2014" name="Agronomy (Basel)">
        <title>A Draft Genome Sequence for Ensete ventricosum, the Drought-Tolerant Tree Against Hunger.</title>
        <authorList>
            <person name="Harrison J."/>
            <person name="Moore K.A."/>
            <person name="Paszkiewicz K."/>
            <person name="Jones T."/>
            <person name="Grant M."/>
            <person name="Ambacheew D."/>
            <person name="Muzemil S."/>
            <person name="Studholme D.J."/>
        </authorList>
    </citation>
    <scope>NUCLEOTIDE SEQUENCE [LARGE SCALE GENOMIC DNA]</scope>
</reference>
<dbReference type="EMBL" id="AMZH03004311">
    <property type="protein sequence ID" value="RRT69537.1"/>
    <property type="molecule type" value="Genomic_DNA"/>
</dbReference>
<accession>A0A426ZZV9</accession>
<dbReference type="AlphaFoldDB" id="A0A426ZZV9"/>